<accession>A0A9P9Y4W9</accession>
<evidence type="ECO:0000256" key="1">
    <source>
        <dbReference type="SAM" id="MobiDB-lite"/>
    </source>
</evidence>
<organism evidence="2 3">
    <name type="scientific">Emericellopsis cladophorae</name>
    <dbReference type="NCBI Taxonomy" id="2686198"/>
    <lineage>
        <taxon>Eukaryota</taxon>
        <taxon>Fungi</taxon>
        <taxon>Dikarya</taxon>
        <taxon>Ascomycota</taxon>
        <taxon>Pezizomycotina</taxon>
        <taxon>Sordariomycetes</taxon>
        <taxon>Hypocreomycetidae</taxon>
        <taxon>Hypocreales</taxon>
        <taxon>Bionectriaceae</taxon>
        <taxon>Emericellopsis</taxon>
    </lineage>
</organism>
<dbReference type="EMBL" id="JAGIXG020000008">
    <property type="protein sequence ID" value="KAI6783415.1"/>
    <property type="molecule type" value="Genomic_DNA"/>
</dbReference>
<reference evidence="2" key="2">
    <citation type="submission" date="2022-07" db="EMBL/GenBank/DDBJ databases">
        <authorList>
            <person name="Goncalves M.F.M."/>
            <person name="Hilario S."/>
            <person name="Van De Peer Y."/>
            <person name="Esteves A.C."/>
            <person name="Alves A."/>
        </authorList>
    </citation>
    <scope>NUCLEOTIDE SEQUENCE</scope>
    <source>
        <strain evidence="2">MUM 19.33</strain>
    </source>
</reference>
<keyword evidence="3" id="KW-1185">Reference proteome</keyword>
<proteinExistence type="predicted"/>
<comment type="caution">
    <text evidence="2">The sequence shown here is derived from an EMBL/GenBank/DDBJ whole genome shotgun (WGS) entry which is preliminary data.</text>
</comment>
<dbReference type="GeneID" id="75830930"/>
<dbReference type="AlphaFoldDB" id="A0A9P9Y4W9"/>
<name>A0A9P9Y4W9_9HYPO</name>
<reference evidence="2" key="1">
    <citation type="journal article" date="2021" name="J Fungi (Basel)">
        <title>Genomic and Metabolomic Analyses of the Marine Fungus Emericellopsis cladophorae: Insights into Saltwater Adaptability Mechanisms and Its Biosynthetic Potential.</title>
        <authorList>
            <person name="Goncalves M.F.M."/>
            <person name="Hilario S."/>
            <person name="Van de Peer Y."/>
            <person name="Esteves A.C."/>
            <person name="Alves A."/>
        </authorList>
    </citation>
    <scope>NUCLEOTIDE SEQUENCE</scope>
    <source>
        <strain evidence="2">MUM 19.33</strain>
    </source>
</reference>
<sequence length="89" mass="9527">MILLAPAVRGPYLFFSKATSTAEGEADSVPAQSINLTKFYQGEWPPPLEKPSPISPSITGGASALINIESSDSDSDVDPRPARKKRKLL</sequence>
<evidence type="ECO:0000313" key="3">
    <source>
        <dbReference type="Proteomes" id="UP001055219"/>
    </source>
</evidence>
<protein>
    <submittedName>
        <fullName evidence="2">Uncharacterized protein</fullName>
    </submittedName>
</protein>
<evidence type="ECO:0000313" key="2">
    <source>
        <dbReference type="EMBL" id="KAI6783415.1"/>
    </source>
</evidence>
<dbReference type="Proteomes" id="UP001055219">
    <property type="component" value="Unassembled WGS sequence"/>
</dbReference>
<gene>
    <name evidence="2" type="ORF">J7T54_004442</name>
</gene>
<dbReference type="RefSeq" id="XP_051364271.1">
    <property type="nucleotide sequence ID" value="XM_051504360.1"/>
</dbReference>
<feature type="region of interest" description="Disordered" evidence="1">
    <location>
        <begin position="67"/>
        <end position="89"/>
    </location>
</feature>